<evidence type="ECO:0000313" key="1">
    <source>
        <dbReference type="Proteomes" id="UP000515158"/>
    </source>
</evidence>
<dbReference type="CDD" id="cd00866">
    <property type="entry name" value="PEBP_euk"/>
    <property type="match status" value="1"/>
</dbReference>
<dbReference type="SUPFAM" id="SSF49777">
    <property type="entry name" value="PEBP-like"/>
    <property type="match status" value="1"/>
</dbReference>
<reference evidence="2" key="1">
    <citation type="submission" date="2025-08" db="UniProtKB">
        <authorList>
            <consortium name="RefSeq"/>
        </authorList>
    </citation>
    <scope>IDENTIFICATION</scope>
    <source>
        <tissue evidence="2">Total insect</tissue>
    </source>
</reference>
<protein>
    <submittedName>
        <fullName evidence="2">Protein D3-like isoform X1</fullName>
    </submittedName>
</protein>
<dbReference type="GeneID" id="117642679"/>
<dbReference type="RefSeq" id="XP_034236994.1">
    <property type="nucleotide sequence ID" value="XM_034381103.1"/>
</dbReference>
<dbReference type="Gene3D" id="3.90.280.10">
    <property type="entry name" value="PEBP-like"/>
    <property type="match status" value="1"/>
</dbReference>
<proteinExistence type="predicted"/>
<name>A0A6P8ZKF1_THRPL</name>
<dbReference type="Proteomes" id="UP000515158">
    <property type="component" value="Unplaced"/>
</dbReference>
<dbReference type="Pfam" id="PF01161">
    <property type="entry name" value="PBP"/>
    <property type="match status" value="1"/>
</dbReference>
<dbReference type="InterPro" id="IPR036610">
    <property type="entry name" value="PEBP-like_sf"/>
</dbReference>
<dbReference type="InterPro" id="IPR035810">
    <property type="entry name" value="PEBP_euk"/>
</dbReference>
<evidence type="ECO:0000313" key="2">
    <source>
        <dbReference type="RefSeq" id="XP_034236994.1"/>
    </source>
</evidence>
<dbReference type="InterPro" id="IPR008914">
    <property type="entry name" value="PEBP"/>
</dbReference>
<dbReference type="PANTHER" id="PTHR11362:SF152">
    <property type="entry name" value="ODORANT-BINDING PROTEIN A5-LIKE PROTEIN"/>
    <property type="match status" value="1"/>
</dbReference>
<dbReference type="PANTHER" id="PTHR11362">
    <property type="entry name" value="PHOSPHATIDYLETHANOLAMINE-BINDING PROTEIN"/>
    <property type="match status" value="1"/>
</dbReference>
<sequence>MECLVPRMLDAVPKGTIKVEYAGGLVVDDGNELTPTQVQHHPTLVTWAAEEGAHYCLICTDFDPPGLELEDPRKNEVIHYMVGNVPGNALHDGEVLFEYIGAGARQGTGLHKYVFLLYKQPGKINFNQERVSKIERKGRLPFSSRIFACQFKLGRPVAGNFFTAQYDDYVPKLHASFID</sequence>
<dbReference type="AlphaFoldDB" id="A0A6P8ZKF1"/>
<organism evidence="2">
    <name type="scientific">Thrips palmi</name>
    <name type="common">Melon thrips</name>
    <dbReference type="NCBI Taxonomy" id="161013"/>
    <lineage>
        <taxon>Eukaryota</taxon>
        <taxon>Metazoa</taxon>
        <taxon>Ecdysozoa</taxon>
        <taxon>Arthropoda</taxon>
        <taxon>Hexapoda</taxon>
        <taxon>Insecta</taxon>
        <taxon>Pterygota</taxon>
        <taxon>Neoptera</taxon>
        <taxon>Paraneoptera</taxon>
        <taxon>Thysanoptera</taxon>
        <taxon>Terebrantia</taxon>
        <taxon>Thripoidea</taxon>
        <taxon>Thripidae</taxon>
        <taxon>Thrips</taxon>
    </lineage>
</organism>
<dbReference type="KEGG" id="tpal:117642679"/>
<dbReference type="OrthoDB" id="2506647at2759"/>
<gene>
    <name evidence="2" type="primary">LOC117642679</name>
</gene>
<accession>A0A6P8ZKF1</accession>
<keyword evidence="1" id="KW-1185">Reference proteome</keyword>
<dbReference type="InParanoid" id="A0A6P8ZKF1"/>